<evidence type="ECO:0000259" key="3">
    <source>
        <dbReference type="Pfam" id="PF05970"/>
    </source>
</evidence>
<keyword evidence="1" id="KW-0234">DNA repair</keyword>
<dbReference type="PANTHER" id="PTHR10492">
    <property type="match status" value="1"/>
</dbReference>
<keyword evidence="1" id="KW-0227">DNA damage</keyword>
<dbReference type="GO" id="GO:0016787">
    <property type="term" value="F:hydrolase activity"/>
    <property type="evidence" value="ECO:0007669"/>
    <property type="project" value="UniProtKB-KW"/>
</dbReference>
<dbReference type="Proteomes" id="UP001632038">
    <property type="component" value="Unassembled WGS sequence"/>
</dbReference>
<comment type="cofactor">
    <cofactor evidence="1">
        <name>Mg(2+)</name>
        <dbReference type="ChEBI" id="CHEBI:18420"/>
    </cofactor>
</comment>
<keyword evidence="1" id="KW-0347">Helicase</keyword>
<proteinExistence type="inferred from homology"/>
<protein>
    <recommendedName>
        <fullName evidence="1">ATP-dependent DNA helicase</fullName>
        <ecNumber evidence="1">5.6.2.3</ecNumber>
    </recommendedName>
</protein>
<dbReference type="Pfam" id="PF05970">
    <property type="entry name" value="PIF1"/>
    <property type="match status" value="1"/>
</dbReference>
<dbReference type="Pfam" id="PF08646">
    <property type="entry name" value="Rep_fac-A_C"/>
    <property type="match status" value="1"/>
</dbReference>
<dbReference type="InterPro" id="IPR025476">
    <property type="entry name" value="Helitron_helicase-like"/>
</dbReference>
<dbReference type="GO" id="GO:0005524">
    <property type="term" value="F:ATP binding"/>
    <property type="evidence" value="ECO:0007669"/>
    <property type="project" value="UniProtKB-KW"/>
</dbReference>
<reference evidence="7" key="1">
    <citation type="journal article" date="2024" name="IScience">
        <title>Strigolactones Initiate the Formation of Haustorium-like Structures in Castilleja.</title>
        <authorList>
            <person name="Buerger M."/>
            <person name="Peterson D."/>
            <person name="Chory J."/>
        </authorList>
    </citation>
    <scope>NUCLEOTIDE SEQUENCE [LARGE SCALE GENOMIC DNA]</scope>
</reference>
<organism evidence="6 7">
    <name type="scientific">Castilleja foliolosa</name>
    <dbReference type="NCBI Taxonomy" id="1961234"/>
    <lineage>
        <taxon>Eukaryota</taxon>
        <taxon>Viridiplantae</taxon>
        <taxon>Streptophyta</taxon>
        <taxon>Embryophyta</taxon>
        <taxon>Tracheophyta</taxon>
        <taxon>Spermatophyta</taxon>
        <taxon>Magnoliopsida</taxon>
        <taxon>eudicotyledons</taxon>
        <taxon>Gunneridae</taxon>
        <taxon>Pentapetalae</taxon>
        <taxon>asterids</taxon>
        <taxon>lamiids</taxon>
        <taxon>Lamiales</taxon>
        <taxon>Orobanchaceae</taxon>
        <taxon>Pedicularideae</taxon>
        <taxon>Castillejinae</taxon>
        <taxon>Castilleja</taxon>
    </lineage>
</organism>
<keyword evidence="1" id="KW-0067">ATP-binding</keyword>
<dbReference type="GO" id="GO:0006281">
    <property type="term" value="P:DNA repair"/>
    <property type="evidence" value="ECO:0007669"/>
    <property type="project" value="UniProtKB-KW"/>
</dbReference>
<dbReference type="GO" id="GO:0043139">
    <property type="term" value="F:5'-3' DNA helicase activity"/>
    <property type="evidence" value="ECO:0007669"/>
    <property type="project" value="UniProtKB-EC"/>
</dbReference>
<dbReference type="EMBL" id="JAVIJP010000018">
    <property type="protein sequence ID" value="KAL3639059.1"/>
    <property type="molecule type" value="Genomic_DNA"/>
</dbReference>
<feature type="domain" description="DNA helicase Pif1-like DEAD-box helicase" evidence="3">
    <location>
        <begin position="941"/>
        <end position="1125"/>
    </location>
</feature>
<comment type="similarity">
    <text evidence="1">Belongs to the helicase family.</text>
</comment>
<dbReference type="InterPro" id="IPR012340">
    <property type="entry name" value="NA-bd_OB-fold"/>
</dbReference>
<dbReference type="Pfam" id="PF14214">
    <property type="entry name" value="Helitron_like_N"/>
    <property type="match status" value="1"/>
</dbReference>
<dbReference type="SUPFAM" id="SSF52540">
    <property type="entry name" value="P-loop containing nucleoside triphosphate hydrolases"/>
    <property type="match status" value="2"/>
</dbReference>
<evidence type="ECO:0000256" key="1">
    <source>
        <dbReference type="RuleBase" id="RU363044"/>
    </source>
</evidence>
<dbReference type="GO" id="GO:0006310">
    <property type="term" value="P:DNA recombination"/>
    <property type="evidence" value="ECO:0007669"/>
    <property type="project" value="UniProtKB-KW"/>
</dbReference>
<accession>A0ABD3DB14</accession>
<feature type="domain" description="Replication factor A C-terminal" evidence="4">
    <location>
        <begin position="1416"/>
        <end position="1514"/>
    </location>
</feature>
<sequence>MPRKRKFEYSVPEVGESSCSSRTRRVPNSTNSVSTGNASMVTYFDDGDCDCVCEHCNAMFWFAERLLFGSLNSRPRYSHCCRGGDVRLPFALSPPIAIKSLYGDASFMENIRAYNNMFSMTSLGAQIDDTVNDGRGPYVFKVSGQVSHWIGSICPPSTDGPRFLQLYIYDTDNEVSNRLRFFGSLENRSLSSDIVRLLRDTLQSCNEYVRLFRSAADLCSSSNECNFSVRLYNNVGDRRYEPPASGTLGGIVFGDDSSSSNYDIIVHSKEGPPHRVSKLHPSYMPLQYPLLFPYAEPGWSPDMRLHSISYLVDAYTCIEQSRLDFVNKNQNLFRSEFVAGIYDALGKGDRSAHDIGKRIFLPSSFTGGPRYMYKHYQDALAICRVYGNPQYFITFTCNVKWPEICRYVEKIGAGAAHNRPDIISRVFRIKVQQFIRFMKSEKMFGEVVADLYTIEFQKRGLPHCHTLIWVAPPYKVQDAADIDKYISAEIPDPVTDPVLHKIVTDFMIHGPCGLAKPTSPCMRDGQCSKSFPKKIECSSRFDKDGYVHYRRRESTNHALKAGIILDNRYVVPYNEALSRRFNAHINVEHCGWNMMIKYLFKYISKGADRVRFCISRSDDACASDVGAPVPPVNEVTNYLDGRYICPHEASWRILNFPIHERNPAVEILAVHLEDMQSVTFKENLRLEAIVRNPAFGRTTLTGWIDSNKRDDRGLDLTYVTYCSRYRWCKKAMAWLSRVRLHNPAIGRLAYVHPASGELFYLRILLSHRCGCKSFADIRTVSNVIHSTYRSACESLGLLGDDREWLTAFIESSSWATSSELRILFVHLLLFCEVSQPLFFWENQWRSMGDDIRKRLTSQISSSDFFLNDADLQHSILLELEKLLNAATPSKSLVDFGLPLLSTSVLASFNNRLLMEETCYDRSALAADHSHSYFLLNPEQLQTFLWRTIISFFRSSGKIVLAVAASGIASLLLPSGRTAHSRFKIPIDLTDESTCHIKKGTHLAELLNQTVLIIWDEAPMNDRRCFECLDRTLRDINNDCTHPFGGKSVLLGGDFRQTLPVKIKCSRSKIIDATLPRSYLWQHFRIFELHANMRLQSHSDGTVNEENAAEFATWLLKVGDGLVGEPDANDPSTVRRIQIPPQYLIEPTNNRLECLINFIYDQRTLNSPSAEILSTRVIVCPTNETADEINKVVLTLTPGDCRIYHSHDAMIPHSGCNSDLEVLYPQEYLNQLCFSGIPSHQLSLKSIRDIRERHKSGVIEIRVLRKWTSRGKKEELCYQFIDCYLLTDYIGRVEKNYIRSTSKGMDLRKILLQDEMKREVEITLWPDMGHLIGDEVIPGDILAVTSAAVTEHNGNLQLESTHLMTTFRNPDMPEIIDHVHRLRALPAMQPTEKIGQTVTLRDLKLASERKIQTVKNFTCQARIIRIQDNRTWYYVQCSKCSQKLYPEQDNGEVVYVCKDDDDIVPNFRYCVNAIITDATGSADAVFFNEGMQSMLNITCEDMVTKHAKSANSKDIPPLLQSVIDIPKLLHLTLKNDGKIVVNNATDITESSQTQTSTFTPTTPLPKPNASKRQLQETAGKRTHNFQQNELLY</sequence>
<feature type="region of interest" description="Disordered" evidence="2">
    <location>
        <begin position="1548"/>
        <end position="1579"/>
    </location>
</feature>
<evidence type="ECO:0000259" key="4">
    <source>
        <dbReference type="Pfam" id="PF08646"/>
    </source>
</evidence>
<dbReference type="Gene3D" id="2.40.50.140">
    <property type="entry name" value="Nucleic acid-binding proteins"/>
    <property type="match status" value="2"/>
</dbReference>
<evidence type="ECO:0000313" key="6">
    <source>
        <dbReference type="EMBL" id="KAL3639059.1"/>
    </source>
</evidence>
<comment type="catalytic activity">
    <reaction evidence="1">
        <text>ATP + H2O = ADP + phosphate + H(+)</text>
        <dbReference type="Rhea" id="RHEA:13065"/>
        <dbReference type="ChEBI" id="CHEBI:15377"/>
        <dbReference type="ChEBI" id="CHEBI:15378"/>
        <dbReference type="ChEBI" id="CHEBI:30616"/>
        <dbReference type="ChEBI" id="CHEBI:43474"/>
        <dbReference type="ChEBI" id="CHEBI:456216"/>
        <dbReference type="EC" id="5.6.2.3"/>
    </reaction>
</comment>
<keyword evidence="1" id="KW-0378">Hydrolase</keyword>
<dbReference type="InterPro" id="IPR027417">
    <property type="entry name" value="P-loop_NTPase"/>
</dbReference>
<keyword evidence="1" id="KW-0233">DNA recombination</keyword>
<evidence type="ECO:0000256" key="2">
    <source>
        <dbReference type="SAM" id="MobiDB-lite"/>
    </source>
</evidence>
<keyword evidence="7" id="KW-1185">Reference proteome</keyword>
<dbReference type="Gene3D" id="3.40.50.300">
    <property type="entry name" value="P-loop containing nucleotide triphosphate hydrolases"/>
    <property type="match status" value="1"/>
</dbReference>
<dbReference type="InterPro" id="IPR010285">
    <property type="entry name" value="DNA_helicase_pif1-like_DEAD"/>
</dbReference>
<dbReference type="EC" id="5.6.2.3" evidence="1"/>
<dbReference type="PANTHER" id="PTHR10492:SF96">
    <property type="entry name" value="ATP-DEPENDENT DNA HELICASE"/>
    <property type="match status" value="1"/>
</dbReference>
<comment type="caution">
    <text evidence="6">The sequence shown here is derived from an EMBL/GenBank/DDBJ whole genome shotgun (WGS) entry which is preliminary data.</text>
</comment>
<dbReference type="SUPFAM" id="SSF50249">
    <property type="entry name" value="Nucleic acid-binding proteins"/>
    <property type="match status" value="2"/>
</dbReference>
<keyword evidence="1" id="KW-0547">Nucleotide-binding</keyword>
<feature type="domain" description="Helitron helicase-like" evidence="5">
    <location>
        <begin position="308"/>
        <end position="468"/>
    </location>
</feature>
<evidence type="ECO:0000259" key="5">
    <source>
        <dbReference type="Pfam" id="PF14214"/>
    </source>
</evidence>
<dbReference type="InterPro" id="IPR013955">
    <property type="entry name" value="Rep_factor-A_C"/>
</dbReference>
<feature type="compositionally biased region" description="Low complexity" evidence="2">
    <location>
        <begin position="1548"/>
        <end position="1560"/>
    </location>
</feature>
<evidence type="ECO:0000313" key="7">
    <source>
        <dbReference type="Proteomes" id="UP001632038"/>
    </source>
</evidence>
<name>A0ABD3DB14_9LAMI</name>
<gene>
    <name evidence="6" type="ORF">CASFOL_016966</name>
</gene>